<feature type="domain" description="Response regulatory" evidence="11">
    <location>
        <begin position="13"/>
        <end position="131"/>
    </location>
</feature>
<evidence type="ECO:0000256" key="1">
    <source>
        <dbReference type="ARBA" id="ARBA00004496"/>
    </source>
</evidence>
<dbReference type="InterPro" id="IPR051271">
    <property type="entry name" value="2C-system_Tx_regulators"/>
</dbReference>
<evidence type="ECO:0000256" key="5">
    <source>
        <dbReference type="ARBA" id="ARBA00023015"/>
    </source>
</evidence>
<dbReference type="PANTHER" id="PTHR45526:SF1">
    <property type="entry name" value="TRANSCRIPTIONAL REGULATORY PROTEIN DCUR-RELATED"/>
    <property type="match status" value="1"/>
</dbReference>
<evidence type="ECO:0000313" key="12">
    <source>
        <dbReference type="EMBL" id="GAA2187646.1"/>
    </source>
</evidence>
<organism evidence="12 13">
    <name type="scientific">Leucobacter alluvii</name>
    <dbReference type="NCBI Taxonomy" id="340321"/>
    <lineage>
        <taxon>Bacteria</taxon>
        <taxon>Bacillati</taxon>
        <taxon>Actinomycetota</taxon>
        <taxon>Actinomycetes</taxon>
        <taxon>Micrococcales</taxon>
        <taxon>Microbacteriaceae</taxon>
        <taxon>Leucobacter</taxon>
    </lineage>
</organism>
<accession>A0ABP5N1F5</accession>
<evidence type="ECO:0000256" key="2">
    <source>
        <dbReference type="ARBA" id="ARBA00022490"/>
    </source>
</evidence>
<keyword evidence="5 9" id="KW-0805">Transcription regulation</keyword>
<evidence type="ECO:0000259" key="11">
    <source>
        <dbReference type="PROSITE" id="PS50110"/>
    </source>
</evidence>
<dbReference type="InterPro" id="IPR001789">
    <property type="entry name" value="Sig_transdc_resp-reg_receiver"/>
</dbReference>
<keyword evidence="4 9" id="KW-0902">Two-component regulatory system</keyword>
<dbReference type="EMBL" id="BAAAOP010000005">
    <property type="protein sequence ID" value="GAA2187646.1"/>
    <property type="molecule type" value="Genomic_DNA"/>
</dbReference>
<dbReference type="Gene3D" id="3.40.50.2300">
    <property type="match status" value="1"/>
</dbReference>
<evidence type="ECO:0000313" key="13">
    <source>
        <dbReference type="Proteomes" id="UP001501084"/>
    </source>
</evidence>
<dbReference type="Proteomes" id="UP001501084">
    <property type="component" value="Unassembled WGS sequence"/>
</dbReference>
<evidence type="ECO:0000256" key="9">
    <source>
        <dbReference type="PIRNR" id="PIRNR006171"/>
    </source>
</evidence>
<dbReference type="PIRSF" id="PIRSF006171">
    <property type="entry name" value="RR_citrat_malat"/>
    <property type="match status" value="1"/>
</dbReference>
<name>A0ABP5N1F5_9MICO</name>
<evidence type="ECO:0000256" key="8">
    <source>
        <dbReference type="ARBA" id="ARBA00023163"/>
    </source>
</evidence>
<evidence type="ECO:0000256" key="3">
    <source>
        <dbReference type="ARBA" id="ARBA00022553"/>
    </source>
</evidence>
<protein>
    <recommendedName>
        <fullName evidence="9">Transcriptional regulatory protein</fullName>
    </recommendedName>
</protein>
<keyword evidence="3 10" id="KW-0597">Phosphoprotein</keyword>
<dbReference type="InterPro" id="IPR011006">
    <property type="entry name" value="CheY-like_superfamily"/>
</dbReference>
<keyword evidence="2 9" id="KW-0963">Cytoplasm</keyword>
<comment type="subcellular location">
    <subcellularLocation>
        <location evidence="1 9">Cytoplasm</location>
    </subcellularLocation>
</comment>
<evidence type="ECO:0000256" key="7">
    <source>
        <dbReference type="ARBA" id="ARBA00023159"/>
    </source>
</evidence>
<dbReference type="SUPFAM" id="SSF52172">
    <property type="entry name" value="CheY-like"/>
    <property type="match status" value="1"/>
</dbReference>
<dbReference type="SMART" id="SM00448">
    <property type="entry name" value="REC"/>
    <property type="match status" value="1"/>
</dbReference>
<keyword evidence="6 9" id="KW-0238">DNA-binding</keyword>
<proteinExistence type="predicted"/>
<sequence>MTSSVRDGCEPIRVITVDDDPLALELHRAHLARAGGFEVVAQCSGARAAVVALTRSTNRADLALLDVTMPDGTGLDVLRHVRARGVRTDVIAVSGVRDVDVVREMVALGAVQYLIKPYTYPLFKARIEAFREYHRRSLAAGRTATQHDVDRMFASLRTAQTTPLPKGLATHTLEQVSSALRACGTCTAHEISRRLGISREVSRRYLEYLAEIRRAERRARYGARGRPQTEYLWNAEIERH</sequence>
<reference evidence="13" key="1">
    <citation type="journal article" date="2019" name="Int. J. Syst. Evol. Microbiol.">
        <title>The Global Catalogue of Microorganisms (GCM) 10K type strain sequencing project: providing services to taxonomists for standard genome sequencing and annotation.</title>
        <authorList>
            <consortium name="The Broad Institute Genomics Platform"/>
            <consortium name="The Broad Institute Genome Sequencing Center for Infectious Disease"/>
            <person name="Wu L."/>
            <person name="Ma J."/>
        </authorList>
    </citation>
    <scope>NUCLEOTIDE SEQUENCE [LARGE SCALE GENOMIC DNA]</scope>
    <source>
        <strain evidence="13">JCM 14919</strain>
    </source>
</reference>
<keyword evidence="7 9" id="KW-0010">Activator</keyword>
<keyword evidence="13" id="KW-1185">Reference proteome</keyword>
<dbReference type="PROSITE" id="PS50110">
    <property type="entry name" value="RESPONSE_REGULATORY"/>
    <property type="match status" value="1"/>
</dbReference>
<dbReference type="RefSeq" id="WP_346057818.1">
    <property type="nucleotide sequence ID" value="NZ_BAAAOP010000005.1"/>
</dbReference>
<comment type="caution">
    <text evidence="12">The sequence shown here is derived from an EMBL/GenBank/DDBJ whole genome shotgun (WGS) entry which is preliminary data.</text>
</comment>
<dbReference type="PANTHER" id="PTHR45526">
    <property type="entry name" value="TRANSCRIPTIONAL REGULATORY PROTEIN DPIA"/>
    <property type="match status" value="1"/>
</dbReference>
<gene>
    <name evidence="12" type="ORF">GCM10009786_13470</name>
</gene>
<dbReference type="Pfam" id="PF00072">
    <property type="entry name" value="Response_reg"/>
    <property type="match status" value="1"/>
</dbReference>
<feature type="modified residue" description="4-aspartylphosphate" evidence="10">
    <location>
        <position position="66"/>
    </location>
</feature>
<keyword evidence="8 9" id="KW-0804">Transcription</keyword>
<evidence type="ECO:0000256" key="4">
    <source>
        <dbReference type="ARBA" id="ARBA00023012"/>
    </source>
</evidence>
<dbReference type="InterPro" id="IPR024187">
    <property type="entry name" value="Sig_transdc_resp-reg_cit/mal"/>
</dbReference>
<evidence type="ECO:0000256" key="10">
    <source>
        <dbReference type="PROSITE-ProRule" id="PRU00169"/>
    </source>
</evidence>
<evidence type="ECO:0000256" key="6">
    <source>
        <dbReference type="ARBA" id="ARBA00023125"/>
    </source>
</evidence>